<evidence type="ECO:0000313" key="1">
    <source>
        <dbReference type="EMBL" id="MBA0088271.1"/>
    </source>
</evidence>
<dbReference type="Proteomes" id="UP000567293">
    <property type="component" value="Unassembled WGS sequence"/>
</dbReference>
<reference evidence="1" key="1">
    <citation type="submission" date="2020-06" db="EMBL/GenBank/DDBJ databases">
        <title>Legume-microbial interactions unlock mineral nutrients during tropical forest succession.</title>
        <authorList>
            <person name="Epihov D.Z."/>
        </authorList>
    </citation>
    <scope>NUCLEOTIDE SEQUENCE [LARGE SCALE GENOMIC DNA]</scope>
    <source>
        <strain evidence="1">Pan2503</strain>
    </source>
</reference>
<evidence type="ECO:0000313" key="2">
    <source>
        <dbReference type="Proteomes" id="UP000567293"/>
    </source>
</evidence>
<comment type="caution">
    <text evidence="1">The sequence shown here is derived from an EMBL/GenBank/DDBJ whole genome shotgun (WGS) entry which is preliminary data.</text>
</comment>
<organism evidence="1 2">
    <name type="scientific">Candidatus Acidiferrum panamense</name>
    <dbReference type="NCBI Taxonomy" id="2741543"/>
    <lineage>
        <taxon>Bacteria</taxon>
        <taxon>Pseudomonadati</taxon>
        <taxon>Acidobacteriota</taxon>
        <taxon>Terriglobia</taxon>
        <taxon>Candidatus Acidiferrales</taxon>
        <taxon>Candidatus Acidiferrum</taxon>
    </lineage>
</organism>
<protein>
    <submittedName>
        <fullName evidence="1">Uncharacterized protein</fullName>
    </submittedName>
</protein>
<proteinExistence type="predicted"/>
<dbReference type="Pfam" id="PF18950">
    <property type="entry name" value="DUF5694"/>
    <property type="match status" value="1"/>
</dbReference>
<accession>A0A7V8NVL4</accession>
<keyword evidence="2" id="KW-1185">Reference proteome</keyword>
<dbReference type="AlphaFoldDB" id="A0A7V8NVL4"/>
<sequence>MNGLISQVPREIEAMSRILSRGTISDLLRYINQDEHVRRDHEFYMSMAQFAGNGEYPGPDLLAAWYQRNIRIYSNLRGIIDSPEDRVLVIYGSGHLFWLERDVLDSPDLELVRLSDYAK</sequence>
<dbReference type="EMBL" id="JACDQQ010002421">
    <property type="protein sequence ID" value="MBA0088271.1"/>
    <property type="molecule type" value="Genomic_DNA"/>
</dbReference>
<gene>
    <name evidence="1" type="ORF">HRJ53_25080</name>
</gene>
<name>A0A7V8NVL4_9BACT</name>
<dbReference type="InterPro" id="IPR043749">
    <property type="entry name" value="DUF5694"/>
</dbReference>